<name>A0A061D7V5_BABBI</name>
<feature type="compositionally biased region" description="Basic and acidic residues" evidence="1">
    <location>
        <begin position="695"/>
        <end position="704"/>
    </location>
</feature>
<feature type="compositionally biased region" description="Low complexity" evidence="1">
    <location>
        <begin position="7"/>
        <end position="31"/>
    </location>
</feature>
<proteinExistence type="predicted"/>
<dbReference type="EMBL" id="LK391708">
    <property type="protein sequence ID" value="CDR96077.1"/>
    <property type="molecule type" value="Genomic_DNA"/>
</dbReference>
<dbReference type="VEuPathDB" id="PiroplasmaDB:BBBOND_0212190"/>
<feature type="region of interest" description="Disordered" evidence="1">
    <location>
        <begin position="746"/>
        <end position="809"/>
    </location>
</feature>
<feature type="compositionally biased region" description="Basic and acidic residues" evidence="1">
    <location>
        <begin position="791"/>
        <end position="801"/>
    </location>
</feature>
<accession>A0A061D7V5</accession>
<dbReference type="KEGG" id="bbig:BBBOND_0212190"/>
<evidence type="ECO:0000313" key="2">
    <source>
        <dbReference type="EMBL" id="CDR96077.1"/>
    </source>
</evidence>
<evidence type="ECO:0000256" key="1">
    <source>
        <dbReference type="SAM" id="MobiDB-lite"/>
    </source>
</evidence>
<protein>
    <submittedName>
        <fullName evidence="2">Uncharacterized protein</fullName>
    </submittedName>
</protein>
<dbReference type="RefSeq" id="XP_012768263.1">
    <property type="nucleotide sequence ID" value="XM_012912809.1"/>
</dbReference>
<dbReference type="OrthoDB" id="366400at2759"/>
<evidence type="ECO:0000313" key="3">
    <source>
        <dbReference type="Proteomes" id="UP000033188"/>
    </source>
</evidence>
<reference evidence="3" key="1">
    <citation type="submission" date="2014-06" db="EMBL/GenBank/DDBJ databases">
        <authorList>
            <person name="Aslett M."/>
            <person name="De Silva N."/>
        </authorList>
    </citation>
    <scope>NUCLEOTIDE SEQUENCE [LARGE SCALE GENOMIC DNA]</scope>
    <source>
        <strain evidence="3">Bond</strain>
    </source>
</reference>
<feature type="compositionally biased region" description="Basic and acidic residues" evidence="1">
    <location>
        <begin position="773"/>
        <end position="783"/>
    </location>
</feature>
<dbReference type="Proteomes" id="UP000033188">
    <property type="component" value="Chromosome 2"/>
</dbReference>
<dbReference type="GeneID" id="24564618"/>
<keyword evidence="3" id="KW-1185">Reference proteome</keyword>
<feature type="region of interest" description="Disordered" evidence="1">
    <location>
        <begin position="1"/>
        <end position="39"/>
    </location>
</feature>
<feature type="compositionally biased region" description="Basic residues" evidence="1">
    <location>
        <begin position="754"/>
        <end position="763"/>
    </location>
</feature>
<sequence>MAAAERGSTSSAGTGNTATTASATAASDASGGAKGKAQPKLPRTYTHQVLVGFLNDVFSSCTFTTCPNIPGNLVDLVKESPAPEGRHMLVLRLEKKGLMYEVVRHNFDSALKGFIALIQYTGGAPPTGKVNTKAEVLASGLALAFRKHMTCPTTLNQVSTSILKSFVDKPLNRGGLWAYMSLPCFLGSESADPTTLKERRERILSYAEEGMPPISDITIVSLLRVLFYLKAEQFLRPLCAVLCQEYLKNYSDASDLIHVFYFGSSSGVLSGDYVARHVNSGFNTVNVLSSLASSELVLLLSCFKNASALDMLPLRKVLMILTEAVETLSATCALCLLCVLVKLEFNFESSSHFSRLLLTVLARSFDNVPLDAVQLVCGLGFVGLDYPHFNQVLDHVLVKFHLIEHRNLILTGASYAFAHRLMSDGELLKLDAPRSEHISHCLEFYVKNVLAKTMSDNYHLVGYYCDVLDEMSTFSSSAKGADGATNTKASAQRSSKIASGSPSSSAFAANPSMGARSYGEISASVHSSKLYYLNLFEDCCLRYEELDFESLCLFLFSLLTFNMDISPLHEAMLVAQDLMLRKGYNPVQIQVVPASEMDRQHEMCYAILQYSQNPSDSDAPLKFGDVQSHCAPLPVAEVAAPEPAASPPPEAELETTAAPAPPAEPAAETPAAPSTPLPVEESVSSSEATPTPVTPERKPTDIKPGDALSKALPSLGIALDGSTDPSKLTVEGLLGTLMSIVSPTAVPKAPASKKASKKSKGVARGKAPPKAAEPVKKAVQERSGKRKGAKKAPEPVKEEQRLPQPELSATSKLLYAIRREYRYRARLVKHRVSISYSFEKVQGRAR</sequence>
<feature type="compositionally biased region" description="Low complexity" evidence="1">
    <location>
        <begin position="665"/>
        <end position="691"/>
    </location>
</feature>
<organism evidence="2 3">
    <name type="scientific">Babesia bigemina</name>
    <dbReference type="NCBI Taxonomy" id="5866"/>
    <lineage>
        <taxon>Eukaryota</taxon>
        <taxon>Sar</taxon>
        <taxon>Alveolata</taxon>
        <taxon>Apicomplexa</taxon>
        <taxon>Aconoidasida</taxon>
        <taxon>Piroplasmida</taxon>
        <taxon>Babesiidae</taxon>
        <taxon>Babesia</taxon>
    </lineage>
</organism>
<dbReference type="AlphaFoldDB" id="A0A061D7V5"/>
<dbReference type="OMA" id="GFVEIRI"/>
<feature type="region of interest" description="Disordered" evidence="1">
    <location>
        <begin position="640"/>
        <end position="708"/>
    </location>
</feature>
<gene>
    <name evidence="2" type="ORF">BBBOND_0212190</name>
</gene>